<feature type="region of interest" description="Disordered" evidence="1">
    <location>
        <begin position="331"/>
        <end position="406"/>
    </location>
</feature>
<feature type="compositionally biased region" description="Low complexity" evidence="1">
    <location>
        <begin position="1104"/>
        <end position="1115"/>
    </location>
</feature>
<feature type="region of interest" description="Disordered" evidence="1">
    <location>
        <begin position="815"/>
        <end position="852"/>
    </location>
</feature>
<feature type="compositionally biased region" description="Low complexity" evidence="1">
    <location>
        <begin position="331"/>
        <end position="386"/>
    </location>
</feature>
<feature type="region of interest" description="Disordered" evidence="1">
    <location>
        <begin position="227"/>
        <end position="280"/>
    </location>
</feature>
<feature type="region of interest" description="Disordered" evidence="1">
    <location>
        <begin position="1074"/>
        <end position="1213"/>
    </location>
</feature>
<feature type="compositionally biased region" description="Low complexity" evidence="1">
    <location>
        <begin position="630"/>
        <end position="647"/>
    </location>
</feature>
<evidence type="ECO:0000256" key="1">
    <source>
        <dbReference type="SAM" id="MobiDB-lite"/>
    </source>
</evidence>
<evidence type="ECO:0000313" key="3">
    <source>
        <dbReference type="Proteomes" id="UP001075354"/>
    </source>
</evidence>
<dbReference type="PANTHER" id="PTHR37970">
    <property type="entry name" value="PROTEIN CBG08587"/>
    <property type="match status" value="1"/>
</dbReference>
<proteinExistence type="predicted"/>
<feature type="compositionally biased region" description="Low complexity" evidence="1">
    <location>
        <begin position="227"/>
        <end position="270"/>
    </location>
</feature>
<feature type="region of interest" description="Disordered" evidence="1">
    <location>
        <begin position="630"/>
        <end position="785"/>
    </location>
</feature>
<feature type="compositionally biased region" description="Pro residues" evidence="1">
    <location>
        <begin position="1022"/>
        <end position="1032"/>
    </location>
</feature>
<feature type="region of interest" description="Disordered" evidence="1">
    <location>
        <begin position="129"/>
        <end position="170"/>
    </location>
</feature>
<name>A0AAV7XR20_9NEOP</name>
<accession>A0AAV7XR20</accession>
<feature type="compositionally biased region" description="Low complexity" evidence="1">
    <location>
        <begin position="716"/>
        <end position="730"/>
    </location>
</feature>
<feature type="compositionally biased region" description="Polar residues" evidence="1">
    <location>
        <begin position="1127"/>
        <end position="1136"/>
    </location>
</feature>
<dbReference type="Proteomes" id="UP001075354">
    <property type="component" value="Chromosome 7"/>
</dbReference>
<feature type="compositionally biased region" description="Polar residues" evidence="1">
    <location>
        <begin position="129"/>
        <end position="143"/>
    </location>
</feature>
<feature type="compositionally biased region" description="Polar residues" evidence="1">
    <location>
        <begin position="1145"/>
        <end position="1177"/>
    </location>
</feature>
<feature type="region of interest" description="Disordered" evidence="1">
    <location>
        <begin position="970"/>
        <end position="1034"/>
    </location>
</feature>
<dbReference type="PANTHER" id="PTHR37970:SF1">
    <property type="entry name" value="SERINE-RICH ADHESIN FOR PLATELETS"/>
    <property type="match status" value="1"/>
</dbReference>
<organism evidence="2 3">
    <name type="scientific">Megalurothrips usitatus</name>
    <name type="common">bean blossom thrips</name>
    <dbReference type="NCBI Taxonomy" id="439358"/>
    <lineage>
        <taxon>Eukaryota</taxon>
        <taxon>Metazoa</taxon>
        <taxon>Ecdysozoa</taxon>
        <taxon>Arthropoda</taxon>
        <taxon>Hexapoda</taxon>
        <taxon>Insecta</taxon>
        <taxon>Pterygota</taxon>
        <taxon>Neoptera</taxon>
        <taxon>Paraneoptera</taxon>
        <taxon>Thysanoptera</taxon>
        <taxon>Terebrantia</taxon>
        <taxon>Thripoidea</taxon>
        <taxon>Thripidae</taxon>
        <taxon>Megalurothrips</taxon>
    </lineage>
</organism>
<feature type="region of interest" description="Disordered" evidence="1">
    <location>
        <begin position="1045"/>
        <end position="1064"/>
    </location>
</feature>
<feature type="compositionally biased region" description="Low complexity" evidence="1">
    <location>
        <begin position="424"/>
        <end position="441"/>
    </location>
</feature>
<feature type="compositionally biased region" description="Low complexity" evidence="1">
    <location>
        <begin position="538"/>
        <end position="547"/>
    </location>
</feature>
<evidence type="ECO:0000313" key="2">
    <source>
        <dbReference type="EMBL" id="KAJ1525900.1"/>
    </source>
</evidence>
<feature type="compositionally biased region" description="Low complexity" evidence="1">
    <location>
        <begin position="31"/>
        <end position="46"/>
    </location>
</feature>
<feature type="compositionally biased region" description="Low complexity" evidence="1">
    <location>
        <begin position="1178"/>
        <end position="1189"/>
    </location>
</feature>
<feature type="compositionally biased region" description="Basic and acidic residues" evidence="1">
    <location>
        <begin position="527"/>
        <end position="537"/>
    </location>
</feature>
<gene>
    <name evidence="2" type="ORF">ONE63_009089</name>
</gene>
<feature type="region of interest" description="Disordered" evidence="1">
    <location>
        <begin position="27"/>
        <end position="113"/>
    </location>
</feature>
<feature type="compositionally biased region" description="Low complexity" evidence="1">
    <location>
        <begin position="816"/>
        <end position="847"/>
    </location>
</feature>
<feature type="compositionally biased region" description="Low complexity" evidence="1">
    <location>
        <begin position="654"/>
        <end position="664"/>
    </location>
</feature>
<sequence>MGSTRCRHFVQNAWKKELCSNCFKSKDEHAAPAPRAAPLRHAAVPALPDPPPQGILKGASWTRGKTRRVYFPAEESEVIGEGGDDVGSDDDSDSDDGDWSSPPVEDDPQELEEQRLLQALTRSNTDFNSVSANLEGTSSASPKQQQQKQQARQVQGPLQLGRPQTDAEGRKQTLLVSVQPFGKPGKAAAAEHVTKIPVSAESTASAPAAATANGGVVLKSVVITDASPPTTKTKVPSTEASSATTAPSAAANPSPTAAANPSLTAATAPTPSTPRAPAPSATLLKLNDAQVPSVDKTPAPAPAAPLSSKHMFLKSIVEPAADAASPIPAATVKPSAAPATPAAPVTVSSSPKAATTTKTTALASAAKSAVSPTKTTSSASPAATAANPARREGKRTHITRGTPISKNNELLLKTKFIPLRTSTILNNNNNNSTVASNNKRNAVGQREAASPPSLAKANGARDEPVMLIQSKRLDSSDEDEEQRTYCNVQVQSKRLDEADSSGSQTKRLASLLAPLAVGAVGVGPRELAGEPDGRADPDSSSESGSEPPALPQSPPPAVDPRPSFLHGLTARLASGAAATSPATTFDKPRVPYKSSTVVQAANATATATAVQQQRWSQVSLQLQQHQQAKAAAVAAAAASVDAPQAPSCSPPSSPEASPASSPVSSPSPSPQGTPPSENGSRSHKRQAPQPPQASPPSTPVKETAPATILRPALGRSASTGSSSSCSSPSPGASPPSPVLSSVRKASLSPHKDARRRSSQHLLLTAPLAPLPPLAPSRSESVPSGLSQVALGHSVTLGAHSGHSIAQALAQANSLVSMSPSAQQPQPSPRRGLSGLSLSTDSLSGTSPNKHVMTYDTERKKPGTKVRFSLRKFLGLTKDAANGIRAVSLGPGAGGGAGADPVAPPQPRPRPRLEIIHPSDLSGRAVEVLRASGVEVRRQMQEAAAAQAQLAAANSPSVVLRDHRRNSDSAALHVDGHSSPMMSSLTGDSDHAVKARPNKPPPPPRSQSLEYDPSTSPGGSPGHAPPHRPPPPKSAHVDLLMRRLSSTTTTSTAPPTPPPGHSVYANVACVGGEMRPSPGVAPLKPQRTGSVRDSTAEGPRRTPLAEAAAGTTTTTAKDNKDPPKMPTRTCSLSSQPEDSGYESVELSDSAQPQSMTDSDNVYECVNSTGERSSSPECDSTSASSKRASSGSSGGGGPKASADRPTSAATHYCGSETESDIYSPYSFYGSEEGDDQEGEADVKWRSGRVRKGRCVVHKSMEENYDAVVGANLEALAQLLEQIRAGPAVPTSLRPLRTASDLTWTDFTQGDEHAPVVAGRWAFLAARWGCQPVTLAVLPGVLAKGAGAHGGRGPLPFALLPIAEFADRVPAASLPPAVRPAACGGYVQALVGVLARARVDTLASYGAWLRGDGHHGGEDAWREAGLAMLQLLNALLAMHTLRMDKAVEPDSVVLLRDPAQPHATPQLAMLGLHSAASDAVRIASVRVRIAQPLNVAPLARAKAVLEYWLWGPSEAVCSPAALQRWLDLERATVLHRLVCAKESQRLAIQQQSHLLFLVHTNAAAMADAARLLDAARVSTLETSS</sequence>
<feature type="compositionally biased region" description="Acidic residues" evidence="1">
    <location>
        <begin position="74"/>
        <end position="111"/>
    </location>
</feature>
<feature type="region of interest" description="Disordered" evidence="1">
    <location>
        <begin position="424"/>
        <end position="463"/>
    </location>
</feature>
<feature type="region of interest" description="Disordered" evidence="1">
    <location>
        <begin position="523"/>
        <end position="564"/>
    </location>
</feature>
<feature type="compositionally biased region" description="Low complexity" evidence="1">
    <location>
        <begin position="144"/>
        <end position="155"/>
    </location>
</feature>
<reference evidence="2" key="1">
    <citation type="submission" date="2022-12" db="EMBL/GenBank/DDBJ databases">
        <title>Chromosome-level genome assembly of the bean flower thrips Megalurothrips usitatus.</title>
        <authorList>
            <person name="Ma L."/>
            <person name="Liu Q."/>
            <person name="Li H."/>
            <person name="Cai W."/>
        </authorList>
    </citation>
    <scope>NUCLEOTIDE SEQUENCE</scope>
    <source>
        <strain evidence="2">Cailab_2022a</strain>
    </source>
</reference>
<feature type="compositionally biased region" description="Pro residues" evidence="1">
    <location>
        <begin position="548"/>
        <end position="559"/>
    </location>
</feature>
<feature type="region of interest" description="Disordered" evidence="1">
    <location>
        <begin position="891"/>
        <end position="913"/>
    </location>
</feature>
<feature type="compositionally biased region" description="Pro residues" evidence="1">
    <location>
        <begin position="688"/>
        <end position="698"/>
    </location>
</feature>
<keyword evidence="3" id="KW-1185">Reference proteome</keyword>
<dbReference type="EMBL" id="JAPTSV010000007">
    <property type="protein sequence ID" value="KAJ1525900.1"/>
    <property type="molecule type" value="Genomic_DNA"/>
</dbReference>
<protein>
    <submittedName>
        <fullName evidence="2">Uncharacterized protein</fullName>
    </submittedName>
</protein>
<comment type="caution">
    <text evidence="2">The sequence shown here is derived from an EMBL/GenBank/DDBJ whole genome shotgun (WGS) entry which is preliminary data.</text>
</comment>